<dbReference type="AlphaFoldDB" id="A0A3P1T6S2"/>
<gene>
    <name evidence="7" type="ORF">EII34_07750</name>
</gene>
<proteinExistence type="inferred from homology"/>
<evidence type="ECO:0000313" key="7">
    <source>
        <dbReference type="EMBL" id="RRD05217.1"/>
    </source>
</evidence>
<evidence type="ECO:0000256" key="2">
    <source>
        <dbReference type="ARBA" id="ARBA00022729"/>
    </source>
</evidence>
<keyword evidence="5" id="KW-0472">Membrane</keyword>
<feature type="transmembrane region" description="Helical" evidence="5">
    <location>
        <begin position="12"/>
        <end position="30"/>
    </location>
</feature>
<keyword evidence="5" id="KW-1133">Transmembrane helix</keyword>
<keyword evidence="3 7" id="KW-0378">Hydrolase</keyword>
<dbReference type="PANTHER" id="PTHR43248:SF29">
    <property type="entry name" value="TRIPEPTIDYL AMINOPEPTIDASE"/>
    <property type="match status" value="1"/>
</dbReference>
<dbReference type="Gene3D" id="3.40.50.1820">
    <property type="entry name" value="alpha/beta hydrolase"/>
    <property type="match status" value="1"/>
</dbReference>
<accession>A0A3P1T6S2</accession>
<reference evidence="7 8" key="1">
    <citation type="submission" date="2018-11" db="EMBL/GenBank/DDBJ databases">
        <title>Genomes From Bacteria Associated with the Canine Oral Cavity: a Test Case for Automated Genome-Based Taxonomic Assignment.</title>
        <authorList>
            <person name="Coil D.A."/>
            <person name="Jospin G."/>
            <person name="Darling A.E."/>
            <person name="Wallis C."/>
            <person name="Davis I.J."/>
            <person name="Harris S."/>
            <person name="Eisen J.A."/>
            <person name="Holcombe L.J."/>
            <person name="O'Flynn C."/>
        </authorList>
    </citation>
    <scope>NUCLEOTIDE SEQUENCE [LARGE SCALE GENOMIC DNA]</scope>
    <source>
        <strain evidence="7 8">OH887_COT-365</strain>
    </source>
</reference>
<protein>
    <submittedName>
        <fullName evidence="7">Alpha/beta hydrolase</fullName>
    </submittedName>
</protein>
<sequence>MRDWVSWVQRLLILIAIGLVVSFFVGGMVLPRQQPESSPTPGEAEPSVQTPPAVGTQQPGVPSVPVAEHETWDDPSGLNPDRQVTYEGAGAPSVTLPAALGDTLQPYWEQTLEWTDCQGGQCAVVKVPLDWENPGKAALEISLLRIPAKESSRGPLFVNPGGPGFGGKEFAQTLGSELQGSWEGYDIVSWDPRGTGDSTRVQCGTTEQTDAAFTADTTPDDEAEQVALREAWSGFAQQCRDASGELLDHLTTIENVRDLDLVRFLLGAEKLNYVGVSYGTYVGAVYAELFPENTGRLVLDSAVDITNDEAVAQSEGFELAFRNYADWCVAQGNCALGGSTDEIVASTSEFIKGLDATPLTVGNRTLTQAMGATGIALFLYSGAEQYPVLTQAIVKARAGDGAMLLQASDLLNGRGQQGWETVAYAFPATRCVDDADLGITVLQEQWQELLPKSPLFAANMGVDYTCELWTADSAPHLKLTGTGAAPILVVGSTGDSATPYQHAVTMAQQLESGNLLTYDGPGHGAVTAGNACVDEAVAAYLLEGTIPAEGTTCKA</sequence>
<evidence type="ECO:0000256" key="4">
    <source>
        <dbReference type="SAM" id="MobiDB-lite"/>
    </source>
</evidence>
<evidence type="ECO:0000256" key="5">
    <source>
        <dbReference type="SAM" id="Phobius"/>
    </source>
</evidence>
<dbReference type="Proteomes" id="UP000280819">
    <property type="component" value="Unassembled WGS sequence"/>
</dbReference>
<dbReference type="Pfam" id="PF08386">
    <property type="entry name" value="Abhydrolase_4"/>
    <property type="match status" value="1"/>
</dbReference>
<dbReference type="InterPro" id="IPR029058">
    <property type="entry name" value="AB_hydrolase_fold"/>
</dbReference>
<evidence type="ECO:0000256" key="3">
    <source>
        <dbReference type="ARBA" id="ARBA00022801"/>
    </source>
</evidence>
<evidence type="ECO:0000259" key="6">
    <source>
        <dbReference type="Pfam" id="PF08386"/>
    </source>
</evidence>
<name>A0A3P1T6S2_9ACTN</name>
<keyword evidence="5" id="KW-0812">Transmembrane</keyword>
<dbReference type="PANTHER" id="PTHR43248">
    <property type="entry name" value="2-SUCCINYL-6-HYDROXY-2,4-CYCLOHEXADIENE-1-CARBOXYLATE SYNTHASE"/>
    <property type="match status" value="1"/>
</dbReference>
<comment type="caution">
    <text evidence="7">The sequence shown here is derived from an EMBL/GenBank/DDBJ whole genome shotgun (WGS) entry which is preliminary data.</text>
</comment>
<organism evidence="7 8">
    <name type="scientific">Arachnia propionica</name>
    <dbReference type="NCBI Taxonomy" id="1750"/>
    <lineage>
        <taxon>Bacteria</taxon>
        <taxon>Bacillati</taxon>
        <taxon>Actinomycetota</taxon>
        <taxon>Actinomycetes</taxon>
        <taxon>Propionibacteriales</taxon>
        <taxon>Propionibacteriaceae</taxon>
        <taxon>Arachnia</taxon>
    </lineage>
</organism>
<feature type="region of interest" description="Disordered" evidence="4">
    <location>
        <begin position="33"/>
        <end position="88"/>
    </location>
</feature>
<dbReference type="EMBL" id="RQZG01000007">
    <property type="protein sequence ID" value="RRD05217.1"/>
    <property type="molecule type" value="Genomic_DNA"/>
</dbReference>
<dbReference type="InterPro" id="IPR051601">
    <property type="entry name" value="Serine_prot/Carboxylest_S33"/>
</dbReference>
<evidence type="ECO:0000256" key="1">
    <source>
        <dbReference type="ARBA" id="ARBA00010088"/>
    </source>
</evidence>
<evidence type="ECO:0000313" key="8">
    <source>
        <dbReference type="Proteomes" id="UP000280819"/>
    </source>
</evidence>
<dbReference type="InterPro" id="IPR013595">
    <property type="entry name" value="Pept_S33_TAP-like_C"/>
</dbReference>
<comment type="similarity">
    <text evidence="1">Belongs to the peptidase S33 family.</text>
</comment>
<dbReference type="RefSeq" id="WP_124844577.1">
    <property type="nucleotide sequence ID" value="NZ_JAUNKP010000026.1"/>
</dbReference>
<feature type="compositionally biased region" description="Polar residues" evidence="4">
    <location>
        <begin position="47"/>
        <end position="60"/>
    </location>
</feature>
<feature type="domain" description="Peptidase S33 tripeptidyl aminopeptidase-like C-terminal" evidence="6">
    <location>
        <begin position="456"/>
        <end position="553"/>
    </location>
</feature>
<dbReference type="SUPFAM" id="SSF53474">
    <property type="entry name" value="alpha/beta-Hydrolases"/>
    <property type="match status" value="1"/>
</dbReference>
<dbReference type="OrthoDB" id="3930934at2"/>
<dbReference type="GO" id="GO:0016787">
    <property type="term" value="F:hydrolase activity"/>
    <property type="evidence" value="ECO:0007669"/>
    <property type="project" value="UniProtKB-KW"/>
</dbReference>
<keyword evidence="2" id="KW-0732">Signal</keyword>